<comment type="similarity">
    <text evidence="2">Belongs to the GMC oxidoreductase family.</text>
</comment>
<name>A0AAN7ZC27_9COLE</name>
<evidence type="ECO:0000256" key="5">
    <source>
        <dbReference type="PIRSR" id="PIRSR000137-2"/>
    </source>
</evidence>
<dbReference type="AlphaFoldDB" id="A0AAN7ZC27"/>
<dbReference type="PROSITE" id="PS00624">
    <property type="entry name" value="GMC_OXRED_2"/>
    <property type="match status" value="1"/>
</dbReference>
<evidence type="ECO:0000313" key="7">
    <source>
        <dbReference type="EMBL" id="KAK5638077.1"/>
    </source>
</evidence>
<dbReference type="Gene3D" id="3.50.50.60">
    <property type="entry name" value="FAD/NAD(P)-binding domain"/>
    <property type="match status" value="1"/>
</dbReference>
<dbReference type="EMBL" id="JAVRBK010000010">
    <property type="protein sequence ID" value="KAK5638077.1"/>
    <property type="molecule type" value="Genomic_DNA"/>
</dbReference>
<dbReference type="Gene3D" id="3.30.560.10">
    <property type="entry name" value="Glucose Oxidase, domain 3"/>
    <property type="match status" value="1"/>
</dbReference>
<dbReference type="Pfam" id="PF00732">
    <property type="entry name" value="GMC_oxred_N"/>
    <property type="match status" value="1"/>
</dbReference>
<protein>
    <recommendedName>
        <fullName evidence="6">Glucose-methanol-choline oxidoreductase N-terminal domain-containing protein</fullName>
    </recommendedName>
</protein>
<keyword evidence="3" id="KW-0285">Flavoprotein</keyword>
<dbReference type="InterPro" id="IPR012132">
    <property type="entry name" value="GMC_OxRdtase"/>
</dbReference>
<evidence type="ECO:0000259" key="6">
    <source>
        <dbReference type="PROSITE" id="PS00624"/>
    </source>
</evidence>
<keyword evidence="4 5" id="KW-0274">FAD</keyword>
<feature type="binding site" evidence="5">
    <location>
        <position position="262"/>
    </location>
    <ligand>
        <name>FAD</name>
        <dbReference type="ChEBI" id="CHEBI:57692"/>
    </ligand>
</feature>
<dbReference type="Proteomes" id="UP001329430">
    <property type="component" value="Chromosome 10"/>
</dbReference>
<evidence type="ECO:0000313" key="8">
    <source>
        <dbReference type="Proteomes" id="UP001329430"/>
    </source>
</evidence>
<dbReference type="Pfam" id="PF05199">
    <property type="entry name" value="GMC_oxred_C"/>
    <property type="match status" value="1"/>
</dbReference>
<dbReference type="InterPro" id="IPR036188">
    <property type="entry name" value="FAD/NAD-bd_sf"/>
</dbReference>
<dbReference type="PIRSF" id="PIRSF000137">
    <property type="entry name" value="Alcohol_oxidase"/>
    <property type="match status" value="1"/>
</dbReference>
<evidence type="ECO:0000256" key="2">
    <source>
        <dbReference type="ARBA" id="ARBA00010790"/>
    </source>
</evidence>
<dbReference type="PANTHER" id="PTHR11552">
    <property type="entry name" value="GLUCOSE-METHANOL-CHOLINE GMC OXIDOREDUCTASE"/>
    <property type="match status" value="1"/>
</dbReference>
<dbReference type="SUPFAM" id="SSF54373">
    <property type="entry name" value="FAD-linked reductases, C-terminal domain"/>
    <property type="match status" value="1"/>
</dbReference>
<feature type="domain" description="Glucose-methanol-choline oxidoreductase N-terminal" evidence="6">
    <location>
        <begin position="298"/>
        <end position="312"/>
    </location>
</feature>
<gene>
    <name evidence="7" type="ORF">RI129_012372</name>
</gene>
<proteinExistence type="inferred from homology"/>
<organism evidence="7 8">
    <name type="scientific">Pyrocoelia pectoralis</name>
    <dbReference type="NCBI Taxonomy" id="417401"/>
    <lineage>
        <taxon>Eukaryota</taxon>
        <taxon>Metazoa</taxon>
        <taxon>Ecdysozoa</taxon>
        <taxon>Arthropoda</taxon>
        <taxon>Hexapoda</taxon>
        <taxon>Insecta</taxon>
        <taxon>Pterygota</taxon>
        <taxon>Neoptera</taxon>
        <taxon>Endopterygota</taxon>
        <taxon>Coleoptera</taxon>
        <taxon>Polyphaga</taxon>
        <taxon>Elateriformia</taxon>
        <taxon>Elateroidea</taxon>
        <taxon>Lampyridae</taxon>
        <taxon>Lampyrinae</taxon>
        <taxon>Pyrocoelia</taxon>
    </lineage>
</organism>
<dbReference type="SUPFAM" id="SSF51905">
    <property type="entry name" value="FAD/NAD(P)-binding domain"/>
    <property type="match status" value="1"/>
</dbReference>
<evidence type="ECO:0000256" key="1">
    <source>
        <dbReference type="ARBA" id="ARBA00001974"/>
    </source>
</evidence>
<evidence type="ECO:0000256" key="4">
    <source>
        <dbReference type="ARBA" id="ARBA00022827"/>
    </source>
</evidence>
<dbReference type="GO" id="GO:0016614">
    <property type="term" value="F:oxidoreductase activity, acting on CH-OH group of donors"/>
    <property type="evidence" value="ECO:0007669"/>
    <property type="project" value="InterPro"/>
</dbReference>
<dbReference type="PANTHER" id="PTHR11552:SF147">
    <property type="entry name" value="CHOLINE DEHYDROGENASE, MITOCHONDRIAL"/>
    <property type="match status" value="1"/>
</dbReference>
<evidence type="ECO:0000256" key="3">
    <source>
        <dbReference type="ARBA" id="ARBA00022630"/>
    </source>
</evidence>
<dbReference type="InterPro" id="IPR000172">
    <property type="entry name" value="GMC_OxRdtase_N"/>
</dbReference>
<sequence>MEGIVNSCSGSPQGTTASLFLTLTSALLTSQCEFSSNDQYLPEYNELRDGEEFDFIIVGAGTAGSVVANRLSENPNWRILVLEAGTYPSADSEVPSLTFHLQNTDEDWQYQAEPSEQLRFKNKTRCPCGKGLGGSSLLSYMMYFSGTRHDFDTWSYDGNEGWNYSSVSHHFKKFENIEGNGDGQKGELRLSQLVRSEPIIPHLINAYGELGYNNEYNAEKPLGIANSYFTIANGRRYNTAKAFLGQTVRNRPNLHLVLNAHVTKVLIDSQLHVEGVEVRLKGKFRKIFAKNEVILSAGAVNSPQILMNSGIGPKSHLNSLGIKVIKDLRVGENLQDHIVYTGLFYKLDQSALNPIVGTKIDDIYQYLSHGTGKLASLGINLSAFVNSTKNADSPSLQILHRLVNANSFNRTDAEIAIDALQLPDNITDTIRDTNRNSHTGQFLIGLSYPKSRGKVTLRSSDPFDKPLVYPNYLGNNDDVATFIEGIRFVQRLVKTKHLERYHLEPLTYSLGDCHEFTFDTDEYWDCSVRNLVRTLYHLVGTCKMGPNHDPDAVVNSRLKVHGLQGLRVIDASIMPSIVGPNPLGAIILIGEKGSQMIKSDWYS</sequence>
<comment type="cofactor">
    <cofactor evidence="1 5">
        <name>FAD</name>
        <dbReference type="ChEBI" id="CHEBI:57692"/>
    </cofactor>
</comment>
<comment type="caution">
    <text evidence="7">The sequence shown here is derived from an EMBL/GenBank/DDBJ whole genome shotgun (WGS) entry which is preliminary data.</text>
</comment>
<keyword evidence="8" id="KW-1185">Reference proteome</keyword>
<reference evidence="7 8" key="1">
    <citation type="journal article" date="2024" name="Insects">
        <title>An Improved Chromosome-Level Genome Assembly of the Firefly Pyrocoelia pectoralis.</title>
        <authorList>
            <person name="Fu X."/>
            <person name="Meyer-Rochow V.B."/>
            <person name="Ballantyne L."/>
            <person name="Zhu X."/>
        </authorList>
    </citation>
    <scope>NUCLEOTIDE SEQUENCE [LARGE SCALE GENOMIC DNA]</scope>
    <source>
        <strain evidence="7">XCY_ONT2</strain>
    </source>
</reference>
<dbReference type="GO" id="GO:0050660">
    <property type="term" value="F:flavin adenine dinucleotide binding"/>
    <property type="evidence" value="ECO:0007669"/>
    <property type="project" value="InterPro"/>
</dbReference>
<dbReference type="InterPro" id="IPR007867">
    <property type="entry name" value="GMC_OxRtase_C"/>
</dbReference>
<accession>A0AAN7ZC27</accession>